<dbReference type="Proteomes" id="UP000322545">
    <property type="component" value="Unassembled WGS sequence"/>
</dbReference>
<dbReference type="RefSeq" id="WP_149778248.1">
    <property type="nucleotide sequence ID" value="NZ_FRCB01000001.1"/>
</dbReference>
<dbReference type="GO" id="GO:0016740">
    <property type="term" value="F:transferase activity"/>
    <property type="evidence" value="ECO:0007669"/>
    <property type="project" value="UniProtKB-KW"/>
</dbReference>
<proteinExistence type="predicted"/>
<dbReference type="Gene3D" id="3.40.50.2000">
    <property type="entry name" value="Glycogen Phosphorylase B"/>
    <property type="match status" value="1"/>
</dbReference>
<accession>A0A1M7B7Y6</accession>
<evidence type="ECO:0000313" key="1">
    <source>
        <dbReference type="EMBL" id="SHL51138.1"/>
    </source>
</evidence>
<organism evidence="1 2">
    <name type="scientific">Roseovarius litoreus</name>
    <dbReference type="NCBI Taxonomy" id="1155722"/>
    <lineage>
        <taxon>Bacteria</taxon>
        <taxon>Pseudomonadati</taxon>
        <taxon>Pseudomonadota</taxon>
        <taxon>Alphaproteobacteria</taxon>
        <taxon>Rhodobacterales</taxon>
        <taxon>Roseobacteraceae</taxon>
        <taxon>Roseovarius</taxon>
    </lineage>
</organism>
<dbReference type="SUPFAM" id="SSF53756">
    <property type="entry name" value="UDP-Glycosyltransferase/glycogen phosphorylase"/>
    <property type="match status" value="1"/>
</dbReference>
<keyword evidence="2" id="KW-1185">Reference proteome</keyword>
<gene>
    <name evidence="1" type="ORF">SAMN05443432_101718</name>
</gene>
<protein>
    <submittedName>
        <fullName evidence="1">Spore coat polysaccharide biosynthesis protein SpsG, predicted glycosyltransferase</fullName>
    </submittedName>
</protein>
<dbReference type="AlphaFoldDB" id="A0A1M7B7Y6"/>
<name>A0A1M7B7Y6_9RHOB</name>
<keyword evidence="1" id="KW-0808">Transferase</keyword>
<evidence type="ECO:0000313" key="2">
    <source>
        <dbReference type="Proteomes" id="UP000322545"/>
    </source>
</evidence>
<dbReference type="Gene3D" id="3.40.50.11190">
    <property type="match status" value="1"/>
</dbReference>
<sequence length="349" mass="37544">MSRWVVFRCQSGKGVGLGHVTRCCEMARHLRDQGIGSAMIGPAEGLRLAEDGDLFQHWQAVEDRQGSARDAARVVALCDRLGTRHAVIDDYRADPAFQEVLKAGGLRWLQQFDASCDWRFCCDVLVNAGPLERRDAYLPRLERPERVQTLFGPAHAVLRRGFRQVVRRRDGRAVRRVLVAFGGGDDRGAIALVLKAVAGRLGREVTLVLVSGAGNPGLAAVERAAAEMGSGQVELHVGPEDMPGLMAGCDLAVIAGGTMSYEAAICGLPMVTLALAANQERPCLGWQALTGAPYLGRVADVGSETLFEAVSSLIRADRQREAMAVKGRQAVDGRGVERLISALLERAVA</sequence>
<dbReference type="EMBL" id="FRCB01000001">
    <property type="protein sequence ID" value="SHL51138.1"/>
    <property type="molecule type" value="Genomic_DNA"/>
</dbReference>
<reference evidence="1 2" key="1">
    <citation type="submission" date="2016-11" db="EMBL/GenBank/DDBJ databases">
        <authorList>
            <person name="Varghese N."/>
            <person name="Submissions S."/>
        </authorList>
    </citation>
    <scope>NUCLEOTIDE SEQUENCE [LARGE SCALE GENOMIC DNA]</scope>
    <source>
        <strain evidence="1 2">DSM 28249</strain>
    </source>
</reference>